<sequence length="335" mass="36706">METSDAKRLLILKILSEEDQPLSSQVIKERLQERGTSLSERTVRFHMLALDKAGLTEYKEKKGRYLTADGYKEVARNQVYDRVGFLSSRIDELSYQMNFNWKKRSGTVLVNVSLVPLENSSVVYHLMAPIFESGLTMGQKVAVFRPGEKVGDVEIPEGYFGMGTVCSITLNGVYLRCGIPVTSVFGGLLEVSGSRPDRFSAIINYNGTSLDPLEIFISSGMTDCRKAAEAGHGFIGASFREIPASSLDQVSDIHQQLIEMGLGGILKMGYSGHSLLEIPVADGRIGFITAGGLNSVAALAESGISVRSRALSGLIEYKKLIPYTDLYEVLRHIHA</sequence>
<gene>
    <name evidence="3" type="ORF">EXM22_11840</name>
</gene>
<dbReference type="InterPro" id="IPR038982">
    <property type="entry name" value="NrpR"/>
</dbReference>
<dbReference type="InterPro" id="IPR013668">
    <property type="entry name" value="RNase_R_HTH_12"/>
</dbReference>
<evidence type="ECO:0000313" key="3">
    <source>
        <dbReference type="EMBL" id="QEN08643.1"/>
    </source>
</evidence>
<feature type="domain" description="Ribonuclease R winged-helix" evidence="2">
    <location>
        <begin position="11"/>
        <end position="73"/>
    </location>
</feature>
<dbReference type="RefSeq" id="WP_149486724.1">
    <property type="nucleotide sequence ID" value="NZ_CP036150.1"/>
</dbReference>
<organism evidence="3 4">
    <name type="scientific">Oceanispirochaeta crateris</name>
    <dbReference type="NCBI Taxonomy" id="2518645"/>
    <lineage>
        <taxon>Bacteria</taxon>
        <taxon>Pseudomonadati</taxon>
        <taxon>Spirochaetota</taxon>
        <taxon>Spirochaetia</taxon>
        <taxon>Spirochaetales</taxon>
        <taxon>Spirochaetaceae</taxon>
        <taxon>Oceanispirochaeta</taxon>
    </lineage>
</organism>
<dbReference type="EMBL" id="CP036150">
    <property type="protein sequence ID" value="QEN08643.1"/>
    <property type="molecule type" value="Genomic_DNA"/>
</dbReference>
<dbReference type="InterPro" id="IPR036984">
    <property type="entry name" value="NrpR_dom_sf"/>
</dbReference>
<dbReference type="Pfam" id="PF08461">
    <property type="entry name" value="WHD_RNase_R"/>
    <property type="match status" value="1"/>
</dbReference>
<proteinExistence type="predicted"/>
<dbReference type="Gene3D" id="3.30.70.1360">
    <property type="entry name" value="mj0159-like"/>
    <property type="match status" value="2"/>
</dbReference>
<dbReference type="OrthoDB" id="9775029at2"/>
<keyword evidence="4" id="KW-1185">Reference proteome</keyword>
<evidence type="ECO:0000259" key="1">
    <source>
        <dbReference type="Pfam" id="PF01995"/>
    </source>
</evidence>
<dbReference type="PANTHER" id="PTHR41964">
    <property type="entry name" value="GLOBAL NITROGEN REGULATOR NRPR"/>
    <property type="match status" value="1"/>
</dbReference>
<dbReference type="AlphaFoldDB" id="A0A5C1QKK5"/>
<dbReference type="InterPro" id="IPR002846">
    <property type="entry name" value="NRD"/>
</dbReference>
<accession>A0A5C1QKK5</accession>
<dbReference type="KEGG" id="ock:EXM22_11840"/>
<dbReference type="PANTHER" id="PTHR41964:SF1">
    <property type="entry name" value="GLOBAL NITROGEN REGULATOR NRPR"/>
    <property type="match status" value="1"/>
</dbReference>
<reference evidence="3 4" key="1">
    <citation type="submission" date="2019-02" db="EMBL/GenBank/DDBJ databases">
        <title>Complete Genome Sequence and Methylome Analysis of free living Spirochaetas.</title>
        <authorList>
            <person name="Fomenkov A."/>
            <person name="Dubinina G."/>
            <person name="Leshcheva N."/>
            <person name="Mikheeva N."/>
            <person name="Grabovich M."/>
            <person name="Vincze T."/>
            <person name="Roberts R.J."/>
        </authorList>
    </citation>
    <scope>NUCLEOTIDE SEQUENCE [LARGE SCALE GENOMIC DNA]</scope>
    <source>
        <strain evidence="3 4">K2</strain>
    </source>
</reference>
<dbReference type="Pfam" id="PF01995">
    <property type="entry name" value="NRD1_2"/>
    <property type="match status" value="1"/>
</dbReference>
<name>A0A5C1QKK5_9SPIO</name>
<dbReference type="SUPFAM" id="SSF46785">
    <property type="entry name" value="Winged helix' DNA-binding domain"/>
    <property type="match status" value="1"/>
</dbReference>
<dbReference type="Proteomes" id="UP000324209">
    <property type="component" value="Chromosome"/>
</dbReference>
<protein>
    <submittedName>
        <fullName evidence="3">DUF128 domain-containing protein</fullName>
    </submittedName>
</protein>
<evidence type="ECO:0000259" key="2">
    <source>
        <dbReference type="Pfam" id="PF08461"/>
    </source>
</evidence>
<evidence type="ECO:0000313" key="4">
    <source>
        <dbReference type="Proteomes" id="UP000324209"/>
    </source>
</evidence>
<feature type="domain" description="NrpR regulatory" evidence="1">
    <location>
        <begin position="83"/>
        <end position="320"/>
    </location>
</feature>
<dbReference type="InterPro" id="IPR036390">
    <property type="entry name" value="WH_DNA-bd_sf"/>
</dbReference>